<protein>
    <submittedName>
        <fullName evidence="2">Uncharacterized protein</fullName>
    </submittedName>
</protein>
<name>A0A1H7VMF4_9ACTN</name>
<evidence type="ECO:0000256" key="1">
    <source>
        <dbReference type="SAM" id="MobiDB-lite"/>
    </source>
</evidence>
<feature type="region of interest" description="Disordered" evidence="1">
    <location>
        <begin position="479"/>
        <end position="626"/>
    </location>
</feature>
<organism evidence="2 3">
    <name type="scientific">Nonomuraea pusilla</name>
    <dbReference type="NCBI Taxonomy" id="46177"/>
    <lineage>
        <taxon>Bacteria</taxon>
        <taxon>Bacillati</taxon>
        <taxon>Actinomycetota</taxon>
        <taxon>Actinomycetes</taxon>
        <taxon>Streptosporangiales</taxon>
        <taxon>Streptosporangiaceae</taxon>
        <taxon>Nonomuraea</taxon>
    </lineage>
</organism>
<reference evidence="2 3" key="1">
    <citation type="submission" date="2016-10" db="EMBL/GenBank/DDBJ databases">
        <authorList>
            <person name="de Groot N.N."/>
        </authorList>
    </citation>
    <scope>NUCLEOTIDE SEQUENCE [LARGE SCALE GENOMIC DNA]</scope>
    <source>
        <strain evidence="2 3">DSM 43357</strain>
    </source>
</reference>
<feature type="region of interest" description="Disordered" evidence="1">
    <location>
        <begin position="1"/>
        <end position="244"/>
    </location>
</feature>
<evidence type="ECO:0000313" key="2">
    <source>
        <dbReference type="EMBL" id="SEM10423.1"/>
    </source>
</evidence>
<sequence length="626" mass="65298">MDSYRGQGSFGMGSKRAPAARRPGRRAPAARTGHRREPAAPGGSRPVRRDPEHPADRASPADGPLGAPVPHEPDDLAPHRLPGPVPLDGISRAAIPNRGAAPALARPGTAVRRTRTPASPLARLTPAGRGFLGRLPAPGPSRPARHAHSPEPGPVGPRMGRPFGAPPISGGRHPTAARTAPAEQHPAARAAPANRNPTPRPGLLDRSTAAGLLDRCAPPGARPAARSTSPGERSAALGACAGAARADRSIPAGAGCVDRHAPGAGAGCVDGHVPARPGPMDRHATRSRAVLLGRHTSAPGAAASGSCPGARPVAMGARTGAGQARTPRLPAGPPASRPRATARPPERHRPGRPRRALLGTARDLHRRGSRHARVAGPGVRPARHAALARRDRRTRGRTRRRRPPLPAASDRATASHRRTVPVRRGPPGSVPASRTGRRTPGSTSRGPGVLPRRGTPRRAPAMGRVIALRRRAPAARLMAARTSHTRHRSRLRPLAGPRPAPGTADRPGPTRSRYATAGRSPAGRPPSAGRGLRPRVDLAVGADRPAGHPPGIGRADGSPSTSRGRRRQPHPALKHAPGHARPRVRERRAPRRHPQGDGDRSHRTCCVACPPPDRPRARRPGEQPCP</sequence>
<feature type="region of interest" description="Disordered" evidence="1">
    <location>
        <begin position="298"/>
        <end position="465"/>
    </location>
</feature>
<keyword evidence="3" id="KW-1185">Reference proteome</keyword>
<proteinExistence type="predicted"/>
<accession>A0A1H7VMF4</accession>
<feature type="compositionally biased region" description="Basic and acidic residues" evidence="1">
    <location>
        <begin position="47"/>
        <end position="56"/>
    </location>
</feature>
<feature type="compositionally biased region" description="Low complexity" evidence="1">
    <location>
        <begin position="422"/>
        <end position="448"/>
    </location>
</feature>
<evidence type="ECO:0000313" key="3">
    <source>
        <dbReference type="Proteomes" id="UP000198953"/>
    </source>
</evidence>
<feature type="compositionally biased region" description="Low complexity" evidence="1">
    <location>
        <begin position="235"/>
        <end position="244"/>
    </location>
</feature>
<dbReference type="EMBL" id="FOBF01000009">
    <property type="protein sequence ID" value="SEM10423.1"/>
    <property type="molecule type" value="Genomic_DNA"/>
</dbReference>
<dbReference type="AlphaFoldDB" id="A0A1H7VMF4"/>
<feature type="compositionally biased region" description="Low complexity" evidence="1">
    <location>
        <begin position="215"/>
        <end position="226"/>
    </location>
</feature>
<feature type="compositionally biased region" description="Basic residues" evidence="1">
    <location>
        <begin position="563"/>
        <end position="593"/>
    </location>
</feature>
<gene>
    <name evidence="2" type="ORF">SAMN05660976_04221</name>
</gene>
<dbReference type="Proteomes" id="UP000198953">
    <property type="component" value="Unassembled WGS sequence"/>
</dbReference>
<feature type="compositionally biased region" description="Basic residues" evidence="1">
    <location>
        <begin position="381"/>
        <end position="403"/>
    </location>
</feature>
<feature type="compositionally biased region" description="Basic and acidic residues" evidence="1">
    <location>
        <begin position="613"/>
        <end position="626"/>
    </location>
</feature>
<feature type="compositionally biased region" description="Basic residues" evidence="1">
    <location>
        <begin position="364"/>
        <end position="373"/>
    </location>
</feature>
<feature type="compositionally biased region" description="Low complexity" evidence="1">
    <location>
        <begin position="180"/>
        <end position="197"/>
    </location>
</feature>
<feature type="compositionally biased region" description="Low complexity" evidence="1">
    <location>
        <begin position="298"/>
        <end position="312"/>
    </location>
</feature>